<accession>A0A0D2C5Q5</accession>
<protein>
    <recommendedName>
        <fullName evidence="4">Calcineurin-like phosphoesterase domain-containing protein</fullName>
    </recommendedName>
</protein>
<evidence type="ECO:0000313" key="6">
    <source>
        <dbReference type="Proteomes" id="UP000053342"/>
    </source>
</evidence>
<dbReference type="PANTHER" id="PTHR10340:SF27">
    <property type="entry name" value="ACL091CP"/>
    <property type="match status" value="1"/>
</dbReference>
<dbReference type="VEuPathDB" id="FungiDB:PV06_03540"/>
<keyword evidence="3" id="KW-0472">Membrane</keyword>
<keyword evidence="1" id="KW-0378">Hydrolase</keyword>
<dbReference type="CDD" id="cd00842">
    <property type="entry name" value="MPP_ASMase"/>
    <property type="match status" value="1"/>
</dbReference>
<name>A0A0D2C5Q5_9EURO</name>
<dbReference type="STRING" id="215243.A0A0D2C5Q5"/>
<keyword evidence="2" id="KW-0325">Glycoprotein</keyword>
<feature type="domain" description="Calcineurin-like phosphoesterase" evidence="4">
    <location>
        <begin position="241"/>
        <end position="525"/>
    </location>
</feature>
<dbReference type="InterPro" id="IPR004843">
    <property type="entry name" value="Calcineurin-like_PHP"/>
</dbReference>
<dbReference type="HOGENOM" id="CLU_014743_2_1_1"/>
<dbReference type="GO" id="GO:0008081">
    <property type="term" value="F:phosphoric diester hydrolase activity"/>
    <property type="evidence" value="ECO:0007669"/>
    <property type="project" value="TreeGrafter"/>
</dbReference>
<dbReference type="AlphaFoldDB" id="A0A0D2C5Q5"/>
<evidence type="ECO:0000313" key="5">
    <source>
        <dbReference type="EMBL" id="KIW45127.1"/>
    </source>
</evidence>
<dbReference type="PANTHER" id="PTHR10340">
    <property type="entry name" value="SPHINGOMYELIN PHOSPHODIESTERASE"/>
    <property type="match status" value="1"/>
</dbReference>
<evidence type="ECO:0000256" key="1">
    <source>
        <dbReference type="ARBA" id="ARBA00022801"/>
    </source>
</evidence>
<organism evidence="5 6">
    <name type="scientific">Exophiala oligosperma</name>
    <dbReference type="NCBI Taxonomy" id="215243"/>
    <lineage>
        <taxon>Eukaryota</taxon>
        <taxon>Fungi</taxon>
        <taxon>Dikarya</taxon>
        <taxon>Ascomycota</taxon>
        <taxon>Pezizomycotina</taxon>
        <taxon>Eurotiomycetes</taxon>
        <taxon>Chaetothyriomycetidae</taxon>
        <taxon>Chaetothyriales</taxon>
        <taxon>Herpotrichiellaceae</taxon>
        <taxon>Exophiala</taxon>
    </lineage>
</organism>
<reference evidence="5 6" key="1">
    <citation type="submission" date="2015-01" db="EMBL/GenBank/DDBJ databases">
        <title>The Genome Sequence of Exophiala oligosperma CBS72588.</title>
        <authorList>
            <consortium name="The Broad Institute Genomics Platform"/>
            <person name="Cuomo C."/>
            <person name="de Hoog S."/>
            <person name="Gorbushina A."/>
            <person name="Stielow B."/>
            <person name="Teixiera M."/>
            <person name="Abouelleil A."/>
            <person name="Chapman S.B."/>
            <person name="Priest M."/>
            <person name="Young S.K."/>
            <person name="Wortman J."/>
            <person name="Nusbaum C."/>
            <person name="Birren B."/>
        </authorList>
    </citation>
    <scope>NUCLEOTIDE SEQUENCE [LARGE SCALE GENOMIC DNA]</scope>
    <source>
        <strain evidence="5 6">CBS 72588</strain>
    </source>
</reference>
<dbReference type="InterPro" id="IPR041805">
    <property type="entry name" value="ASMase/PPN1_MPP"/>
</dbReference>
<feature type="transmembrane region" description="Helical" evidence="3">
    <location>
        <begin position="7"/>
        <end position="29"/>
    </location>
</feature>
<dbReference type="EMBL" id="KN847334">
    <property type="protein sequence ID" value="KIW45127.1"/>
    <property type="molecule type" value="Genomic_DNA"/>
</dbReference>
<dbReference type="Gene3D" id="3.60.21.10">
    <property type="match status" value="1"/>
</dbReference>
<keyword evidence="3" id="KW-0812">Transmembrane</keyword>
<evidence type="ECO:0000259" key="4">
    <source>
        <dbReference type="Pfam" id="PF00149"/>
    </source>
</evidence>
<sequence>MHVKGGTILSSSIFMALSFLGALLGYWVILKHTSLVVGVFASSFSNAQAPLVSTPHALDPNLTNTIASELITLFYNGSGSVPEYDRKSPIPDPITPLPSEAIEDSLLSQLVSIADTSFYPDNCTKCLAATQLLHATAITQPVSVFTNILIKTCNTLPFVKGSIRAKSCEAEFGGVASFGPYLAQLFSKMSFATGDMHYLCSNLQPLCEPLPPVLIDEDLYFDPKPESSEIAPEPSGKTFDVLHLSDWHLDPRFDIGSEANCTGYLCCRPYSENRDLSTTRRNASLPASRFGSFFCDSPADLALSAFDDMDKLINMDELAFSIFTGDIVSHDPEDTLSQDYVTYEEEITYLVFKKMLGSTPVYAALGNHDTLPVSFNTQHNMNSDPKNSSSNVYQWNYDLVSSLWMEHSWLNDSEASFARTHYGAYATTTAQGLRIISLNSDFWYKANIFNYWNVTNPDQSGILKWLADELSACEKRGQRAWIIAHVLTGFDGTAPLPNPTALFYSIVRRFSPATIAAVFFGHTHQDQFQIFYDYLPSSLQSTEDASRPAALRDTTQVDFSKPLQVSYIGPSITPLTGLNAGYRVYQIDSETFSVINSQTFIANMSNSLSWKKPIWEFEYDTRQAYSEAAVDDSQTQDPESLQWPATSPLNATFWHLVTERMRKSPESPSSSSPSLLDLYNMYESKSSSATTRRGNDNTSPEQKVCFLRAGSGWLGHQCKEHFGTDARGEREKAFGLV</sequence>
<dbReference type="InterPro" id="IPR029052">
    <property type="entry name" value="Metallo-depent_PP-like"/>
</dbReference>
<dbReference type="OrthoDB" id="282973at2759"/>
<proteinExistence type="predicted"/>
<keyword evidence="3" id="KW-1133">Transmembrane helix</keyword>
<dbReference type="GeneID" id="27355614"/>
<evidence type="ECO:0000256" key="2">
    <source>
        <dbReference type="ARBA" id="ARBA00023180"/>
    </source>
</evidence>
<dbReference type="Pfam" id="PF00149">
    <property type="entry name" value="Metallophos"/>
    <property type="match status" value="1"/>
</dbReference>
<dbReference type="RefSeq" id="XP_016265343.1">
    <property type="nucleotide sequence ID" value="XM_016404338.1"/>
</dbReference>
<evidence type="ECO:0000256" key="3">
    <source>
        <dbReference type="SAM" id="Phobius"/>
    </source>
</evidence>
<keyword evidence="6" id="KW-1185">Reference proteome</keyword>
<dbReference type="SUPFAM" id="SSF56300">
    <property type="entry name" value="Metallo-dependent phosphatases"/>
    <property type="match status" value="1"/>
</dbReference>
<dbReference type="Proteomes" id="UP000053342">
    <property type="component" value="Unassembled WGS sequence"/>
</dbReference>
<gene>
    <name evidence="5" type="ORF">PV06_03540</name>
</gene>